<dbReference type="Pfam" id="PF18317">
    <property type="entry name" value="SDH_C"/>
    <property type="match status" value="1"/>
</dbReference>
<feature type="binding site" evidence="8">
    <location>
        <begin position="14"/>
        <end position="16"/>
    </location>
    <ligand>
        <name>shikimate</name>
        <dbReference type="ChEBI" id="CHEBI:36208"/>
    </ligand>
</feature>
<feature type="binding site" evidence="8">
    <location>
        <position position="214"/>
    </location>
    <ligand>
        <name>NADP(+)</name>
        <dbReference type="ChEBI" id="CHEBI:58349"/>
    </ligand>
</feature>
<dbReference type="PANTHER" id="PTHR21089:SF1">
    <property type="entry name" value="BIFUNCTIONAL 3-DEHYDROQUINATE DEHYDRATASE_SHIKIMATE DEHYDROGENASE, CHLOROPLASTIC"/>
    <property type="match status" value="1"/>
</dbReference>
<dbReference type="GO" id="GO:0019632">
    <property type="term" value="P:shikimate metabolic process"/>
    <property type="evidence" value="ECO:0007669"/>
    <property type="project" value="InterPro"/>
</dbReference>
<dbReference type="InterPro" id="IPR046346">
    <property type="entry name" value="Aminoacid_DH-like_N_sf"/>
</dbReference>
<dbReference type="Gene3D" id="3.40.50.10860">
    <property type="entry name" value="Leucine Dehydrogenase, chain A, domain 1"/>
    <property type="match status" value="1"/>
</dbReference>
<dbReference type="Pfam" id="PF08501">
    <property type="entry name" value="Shikimate_dh_N"/>
    <property type="match status" value="1"/>
</dbReference>
<keyword evidence="3 8" id="KW-0028">Amino-acid biosynthesis</keyword>
<dbReference type="RefSeq" id="WP_191866555.1">
    <property type="nucleotide sequence ID" value="NZ_BMZC01000009.1"/>
</dbReference>
<dbReference type="GO" id="GO:0005829">
    <property type="term" value="C:cytosol"/>
    <property type="evidence" value="ECO:0007669"/>
    <property type="project" value="TreeGrafter"/>
</dbReference>
<dbReference type="GO" id="GO:0050661">
    <property type="term" value="F:NADP binding"/>
    <property type="evidence" value="ECO:0007669"/>
    <property type="project" value="InterPro"/>
</dbReference>
<feature type="active site" description="Proton acceptor" evidence="8">
    <location>
        <position position="65"/>
    </location>
</feature>
<dbReference type="GO" id="GO:0008652">
    <property type="term" value="P:amino acid biosynthetic process"/>
    <property type="evidence" value="ECO:0007669"/>
    <property type="project" value="UniProtKB-KW"/>
</dbReference>
<dbReference type="AlphaFoldDB" id="A0A8H9IEM8"/>
<dbReference type="InterPro" id="IPR036291">
    <property type="entry name" value="NAD(P)-bd_dom_sf"/>
</dbReference>
<evidence type="ECO:0000256" key="5">
    <source>
        <dbReference type="ARBA" id="ARBA00023002"/>
    </source>
</evidence>
<feature type="domain" description="Shikimate dehydrogenase substrate binding N-terminal" evidence="10">
    <location>
        <begin position="6"/>
        <end position="88"/>
    </location>
</feature>
<dbReference type="SUPFAM" id="SSF53223">
    <property type="entry name" value="Aminoacid dehydrogenase-like, N-terminal domain"/>
    <property type="match status" value="1"/>
</dbReference>
<dbReference type="Pfam" id="PF01488">
    <property type="entry name" value="Shikimate_DH"/>
    <property type="match status" value="1"/>
</dbReference>
<dbReference type="FunFam" id="3.40.50.10860:FF:000006">
    <property type="entry name" value="Shikimate dehydrogenase (NADP(+))"/>
    <property type="match status" value="1"/>
</dbReference>
<comment type="catalytic activity">
    <reaction evidence="7 8">
        <text>shikimate + NADP(+) = 3-dehydroshikimate + NADPH + H(+)</text>
        <dbReference type="Rhea" id="RHEA:17737"/>
        <dbReference type="ChEBI" id="CHEBI:15378"/>
        <dbReference type="ChEBI" id="CHEBI:16630"/>
        <dbReference type="ChEBI" id="CHEBI:36208"/>
        <dbReference type="ChEBI" id="CHEBI:57783"/>
        <dbReference type="ChEBI" id="CHEBI:58349"/>
        <dbReference type="EC" id="1.1.1.25"/>
    </reaction>
</comment>
<dbReference type="InterPro" id="IPR011342">
    <property type="entry name" value="Shikimate_DH"/>
</dbReference>
<reference evidence="12" key="1">
    <citation type="journal article" date="2014" name="Int. J. Syst. Evol. Microbiol.">
        <title>Complete genome sequence of Corynebacterium casei LMG S-19264T (=DSM 44701T), isolated from a smear-ripened cheese.</title>
        <authorList>
            <consortium name="US DOE Joint Genome Institute (JGI-PGF)"/>
            <person name="Walter F."/>
            <person name="Albersmeier A."/>
            <person name="Kalinowski J."/>
            <person name="Ruckert C."/>
        </authorList>
    </citation>
    <scope>NUCLEOTIDE SEQUENCE</scope>
    <source>
        <strain evidence="12">KCTC 32337</strain>
    </source>
</reference>
<evidence type="ECO:0000256" key="1">
    <source>
        <dbReference type="ARBA" id="ARBA00004871"/>
    </source>
</evidence>
<feature type="binding site" evidence="8">
    <location>
        <position position="86"/>
    </location>
    <ligand>
        <name>shikimate</name>
        <dbReference type="ChEBI" id="CHEBI:36208"/>
    </ligand>
</feature>
<dbReference type="EMBL" id="BMZC01000009">
    <property type="protein sequence ID" value="GGZ70845.1"/>
    <property type="molecule type" value="Genomic_DNA"/>
</dbReference>
<dbReference type="InterPro" id="IPR006151">
    <property type="entry name" value="Shikm_DH/Glu-tRNA_Rdtase"/>
</dbReference>
<name>A0A8H9IEM8_9ALTE</name>
<comment type="caution">
    <text evidence="8">Lacks conserved residue(s) required for the propagation of feature annotation.</text>
</comment>
<comment type="pathway">
    <text evidence="1 8">Metabolic intermediate biosynthesis; chorismate biosynthesis; chorismate from D-erythrose 4-phosphate and phosphoenolpyruvate: step 4/7.</text>
</comment>
<dbReference type="InterPro" id="IPR013708">
    <property type="entry name" value="Shikimate_DH-bd_N"/>
</dbReference>
<feature type="binding site" evidence="8">
    <location>
        <begin position="150"/>
        <end position="155"/>
    </location>
    <ligand>
        <name>NADP(+)</name>
        <dbReference type="ChEBI" id="CHEBI:58349"/>
    </ligand>
</feature>
<evidence type="ECO:0000256" key="8">
    <source>
        <dbReference type="HAMAP-Rule" id="MF_00222"/>
    </source>
</evidence>
<evidence type="ECO:0000256" key="4">
    <source>
        <dbReference type="ARBA" id="ARBA00022857"/>
    </source>
</evidence>
<dbReference type="NCBIfam" id="TIGR00507">
    <property type="entry name" value="aroE"/>
    <property type="match status" value="1"/>
</dbReference>
<evidence type="ECO:0000313" key="12">
    <source>
        <dbReference type="EMBL" id="GGZ70845.1"/>
    </source>
</evidence>
<evidence type="ECO:0000256" key="7">
    <source>
        <dbReference type="ARBA" id="ARBA00049442"/>
    </source>
</evidence>
<feature type="binding site" evidence="8">
    <location>
        <position position="246"/>
    </location>
    <ligand>
        <name>shikimate</name>
        <dbReference type="ChEBI" id="CHEBI:36208"/>
    </ligand>
</feature>
<dbReference type="Proteomes" id="UP000622604">
    <property type="component" value="Unassembled WGS sequence"/>
</dbReference>
<dbReference type="CDD" id="cd01065">
    <property type="entry name" value="NAD_bind_Shikimate_DH"/>
    <property type="match status" value="1"/>
</dbReference>
<keyword evidence="5 8" id="KW-0560">Oxidoreductase</keyword>
<feature type="binding site" evidence="8">
    <location>
        <position position="102"/>
    </location>
    <ligand>
        <name>shikimate</name>
        <dbReference type="ChEBI" id="CHEBI:36208"/>
    </ligand>
</feature>
<reference evidence="12" key="2">
    <citation type="submission" date="2020-09" db="EMBL/GenBank/DDBJ databases">
        <authorList>
            <person name="Sun Q."/>
            <person name="Kim S."/>
        </authorList>
    </citation>
    <scope>NUCLEOTIDE SEQUENCE</scope>
    <source>
        <strain evidence="12">KCTC 32337</strain>
    </source>
</reference>
<evidence type="ECO:0000256" key="6">
    <source>
        <dbReference type="ARBA" id="ARBA00023141"/>
    </source>
</evidence>
<dbReference type="Gene3D" id="3.40.50.720">
    <property type="entry name" value="NAD(P)-binding Rossmann-like Domain"/>
    <property type="match status" value="1"/>
</dbReference>
<feature type="domain" description="SDH C-terminal" evidence="11">
    <location>
        <begin position="239"/>
        <end position="269"/>
    </location>
</feature>
<keyword evidence="6 8" id="KW-0057">Aromatic amino acid biosynthesis</keyword>
<dbReference type="GO" id="GO:0004764">
    <property type="term" value="F:shikimate 3-dehydrogenase (NADP+) activity"/>
    <property type="evidence" value="ECO:0007669"/>
    <property type="project" value="UniProtKB-UniRule"/>
</dbReference>
<evidence type="ECO:0000313" key="13">
    <source>
        <dbReference type="Proteomes" id="UP000622604"/>
    </source>
</evidence>
<comment type="subunit">
    <text evidence="8">Homodimer.</text>
</comment>
<proteinExistence type="inferred from homology"/>
<dbReference type="HAMAP" id="MF_00222">
    <property type="entry name" value="Shikimate_DH_AroE"/>
    <property type="match status" value="1"/>
</dbReference>
<feature type="binding site" evidence="8">
    <location>
        <position position="61"/>
    </location>
    <ligand>
        <name>shikimate</name>
        <dbReference type="ChEBI" id="CHEBI:36208"/>
    </ligand>
</feature>
<dbReference type="EC" id="1.1.1.25" evidence="2 8"/>
<evidence type="ECO:0000259" key="11">
    <source>
        <dbReference type="Pfam" id="PF18317"/>
    </source>
</evidence>
<comment type="caution">
    <text evidence="12">The sequence shown here is derived from an EMBL/GenBank/DDBJ whole genome shotgun (WGS) entry which is preliminary data.</text>
</comment>
<comment type="function">
    <text evidence="8">Involved in the biosynthesis of the chorismate, which leads to the biosynthesis of aromatic amino acids. Catalyzes the reversible NADPH linked reduction of 3-dehydroshikimate (DHSA) to yield shikimate (SA).</text>
</comment>
<organism evidence="12 13">
    <name type="scientific">Paraglaciecola chathamensis</name>
    <dbReference type="NCBI Taxonomy" id="368405"/>
    <lineage>
        <taxon>Bacteria</taxon>
        <taxon>Pseudomonadati</taxon>
        <taxon>Pseudomonadota</taxon>
        <taxon>Gammaproteobacteria</taxon>
        <taxon>Alteromonadales</taxon>
        <taxon>Alteromonadaceae</taxon>
        <taxon>Paraglaciecola</taxon>
    </lineage>
</organism>
<keyword evidence="4 8" id="KW-0521">NADP</keyword>
<feature type="binding site" evidence="8">
    <location>
        <position position="239"/>
    </location>
    <ligand>
        <name>NADP(+)</name>
        <dbReference type="ChEBI" id="CHEBI:58349"/>
    </ligand>
</feature>
<sequence>MDRYAVFGNPIEHSKSPLIHSLFAKQTEQNIEYGRQQPDADGFNDAINTFFAKGYTGANVTSPFKLDAFRFADELTPRAKVAEAVNTLYKREDGTILGDNTDGAGLVQDLQRLWGELNGKRLLLIGAGGATRGIILPLILAKVNNIHIANRTASKAQQLAEMFESEGAVSASGFSDLPETDFDLIVNCTSSSLDGDLPDIAPRIFTNASFAYDMTYKPYATSFMAWAHECNQAIKTADGLGMLVGQAAESFYVWRNVRPLIEPVIKTVREML</sequence>
<accession>A0A8H9IEM8</accession>
<evidence type="ECO:0000256" key="3">
    <source>
        <dbReference type="ARBA" id="ARBA00022605"/>
    </source>
</evidence>
<dbReference type="InterPro" id="IPR041121">
    <property type="entry name" value="SDH_C"/>
</dbReference>
<dbReference type="GO" id="GO:0009073">
    <property type="term" value="P:aromatic amino acid family biosynthetic process"/>
    <property type="evidence" value="ECO:0007669"/>
    <property type="project" value="UniProtKB-KW"/>
</dbReference>
<protein>
    <recommendedName>
        <fullName evidence="2 8">Shikimate dehydrogenase (NADP(+))</fullName>
        <shortName evidence="8">SDH</shortName>
        <ecNumber evidence="2 8">1.1.1.25</ecNumber>
    </recommendedName>
</protein>
<evidence type="ECO:0000259" key="9">
    <source>
        <dbReference type="Pfam" id="PF01488"/>
    </source>
</evidence>
<evidence type="ECO:0000256" key="2">
    <source>
        <dbReference type="ARBA" id="ARBA00012962"/>
    </source>
</evidence>
<dbReference type="SUPFAM" id="SSF51735">
    <property type="entry name" value="NAD(P)-binding Rossmann-fold domains"/>
    <property type="match status" value="1"/>
</dbReference>
<comment type="similarity">
    <text evidence="8">Belongs to the shikimate dehydrogenase family.</text>
</comment>
<feature type="domain" description="Quinate/shikimate 5-dehydrogenase/glutamyl-tRNA reductase" evidence="9">
    <location>
        <begin position="111"/>
        <end position="192"/>
    </location>
</feature>
<dbReference type="GO" id="GO:0009423">
    <property type="term" value="P:chorismate biosynthetic process"/>
    <property type="evidence" value="ECO:0007669"/>
    <property type="project" value="UniProtKB-UniRule"/>
</dbReference>
<feature type="binding site" evidence="8">
    <location>
        <position position="216"/>
    </location>
    <ligand>
        <name>shikimate</name>
        <dbReference type="ChEBI" id="CHEBI:36208"/>
    </ligand>
</feature>
<dbReference type="PANTHER" id="PTHR21089">
    <property type="entry name" value="SHIKIMATE DEHYDROGENASE"/>
    <property type="match status" value="1"/>
</dbReference>
<evidence type="ECO:0000259" key="10">
    <source>
        <dbReference type="Pfam" id="PF08501"/>
    </source>
</evidence>
<dbReference type="UniPathway" id="UPA00053">
    <property type="reaction ID" value="UER00087"/>
</dbReference>
<dbReference type="NCBIfam" id="NF001310">
    <property type="entry name" value="PRK00258.1-2"/>
    <property type="match status" value="1"/>
</dbReference>
<gene>
    <name evidence="8 12" type="primary">aroE</name>
    <name evidence="12" type="ORF">GCM10011274_31390</name>
</gene>
<feature type="binding site" evidence="8">
    <location>
        <begin position="126"/>
        <end position="130"/>
    </location>
    <ligand>
        <name>NADP(+)</name>
        <dbReference type="ChEBI" id="CHEBI:58349"/>
    </ligand>
</feature>
<dbReference type="InterPro" id="IPR022893">
    <property type="entry name" value="Shikimate_DH_fam"/>
</dbReference>